<name>A0A1U9ZAA3_9CAUD</name>
<dbReference type="KEGG" id="vg:40076408"/>
<protein>
    <submittedName>
        <fullName evidence="1">Uncharacterized protein</fullName>
    </submittedName>
</protein>
<dbReference type="Pfam" id="PF11672">
    <property type="entry name" value="DUF3268"/>
    <property type="match status" value="1"/>
</dbReference>
<proteinExistence type="predicted"/>
<dbReference type="RefSeq" id="YP_009600602.1">
    <property type="nucleotide sequence ID" value="NC_041925.1"/>
</dbReference>
<dbReference type="InterPro" id="IPR021686">
    <property type="entry name" value="DUF3268"/>
</dbReference>
<dbReference type="EMBL" id="KY742649">
    <property type="protein sequence ID" value="AQZ54596.1"/>
    <property type="molecule type" value="Genomic_DNA"/>
</dbReference>
<sequence>MIETCRYCGHKVVINGSNYECVNCKASVGVRIKNGLLADKELRLLRVKCHQLFDAQWVFGKVTRSQAYINNSNKHFGQMDKEECLRWLNENGHAVN</sequence>
<dbReference type="GeneID" id="40076408"/>
<evidence type="ECO:0000313" key="2">
    <source>
        <dbReference type="Proteomes" id="UP000221468"/>
    </source>
</evidence>
<evidence type="ECO:0000313" key="1">
    <source>
        <dbReference type="EMBL" id="AQZ54596.1"/>
    </source>
</evidence>
<dbReference type="Proteomes" id="UP000221468">
    <property type="component" value="Segment"/>
</dbReference>
<accession>A0A1U9ZAA3</accession>
<reference evidence="1 2" key="1">
    <citation type="journal article" date="2019" name="Genomics">
        <title>Genomic analyses of a novel bacteriophage (VB_PmiS-Isfahan) within Siphoviridae family infecting Proteus mirabilis.</title>
        <authorList>
            <person name="Yazdi M."/>
            <person name="Bouzari M."/>
            <person name="Ghaemi E.A."/>
        </authorList>
    </citation>
    <scope>NUCLEOTIDE SEQUENCE [LARGE SCALE GENOMIC DNA]</scope>
</reference>
<keyword evidence="2" id="KW-1185">Reference proteome</keyword>
<organism evidence="1 2">
    <name type="scientific">Proteus phage VB_PmiS-Isfahan</name>
    <dbReference type="NCBI Taxonomy" id="1969841"/>
    <lineage>
        <taxon>Viruses</taxon>
        <taxon>Duplodnaviria</taxon>
        <taxon>Heunggongvirae</taxon>
        <taxon>Uroviricota</taxon>
        <taxon>Caudoviricetes</taxon>
        <taxon>Gorganvirus</taxon>
        <taxon>Gorganvirus isfahan</taxon>
    </lineage>
</organism>